<evidence type="ECO:0000256" key="1">
    <source>
        <dbReference type="SAM" id="MobiDB-lite"/>
    </source>
</evidence>
<organism evidence="3 4">
    <name type="scientific">Viridothelium virens</name>
    <name type="common">Speckled blister lichen</name>
    <name type="synonym">Trypethelium virens</name>
    <dbReference type="NCBI Taxonomy" id="1048519"/>
    <lineage>
        <taxon>Eukaryota</taxon>
        <taxon>Fungi</taxon>
        <taxon>Dikarya</taxon>
        <taxon>Ascomycota</taxon>
        <taxon>Pezizomycotina</taxon>
        <taxon>Dothideomycetes</taxon>
        <taxon>Dothideomycetes incertae sedis</taxon>
        <taxon>Trypetheliales</taxon>
        <taxon>Trypetheliaceae</taxon>
        <taxon>Viridothelium</taxon>
    </lineage>
</organism>
<dbReference type="InterPro" id="IPR027417">
    <property type="entry name" value="P-loop_NTPase"/>
</dbReference>
<keyword evidence="3" id="KW-0378">Hydrolase</keyword>
<dbReference type="Proteomes" id="UP000800092">
    <property type="component" value="Unassembled WGS sequence"/>
</dbReference>
<feature type="region of interest" description="Disordered" evidence="1">
    <location>
        <begin position="557"/>
        <end position="585"/>
    </location>
</feature>
<gene>
    <name evidence="3" type="ORF">EV356DRAFT_480486</name>
</gene>
<proteinExistence type="predicted"/>
<reference evidence="3" key="1">
    <citation type="journal article" date="2020" name="Stud. Mycol.">
        <title>101 Dothideomycetes genomes: a test case for predicting lifestyles and emergence of pathogens.</title>
        <authorList>
            <person name="Haridas S."/>
            <person name="Albert R."/>
            <person name="Binder M."/>
            <person name="Bloem J."/>
            <person name="Labutti K."/>
            <person name="Salamov A."/>
            <person name="Andreopoulos B."/>
            <person name="Baker S."/>
            <person name="Barry K."/>
            <person name="Bills G."/>
            <person name="Bluhm B."/>
            <person name="Cannon C."/>
            <person name="Castanera R."/>
            <person name="Culley D."/>
            <person name="Daum C."/>
            <person name="Ezra D."/>
            <person name="Gonzalez J."/>
            <person name="Henrissat B."/>
            <person name="Kuo A."/>
            <person name="Liang C."/>
            <person name="Lipzen A."/>
            <person name="Lutzoni F."/>
            <person name="Magnuson J."/>
            <person name="Mondo S."/>
            <person name="Nolan M."/>
            <person name="Ohm R."/>
            <person name="Pangilinan J."/>
            <person name="Park H.-J."/>
            <person name="Ramirez L."/>
            <person name="Alfaro M."/>
            <person name="Sun H."/>
            <person name="Tritt A."/>
            <person name="Yoshinaga Y."/>
            <person name="Zwiers L.-H."/>
            <person name="Turgeon B."/>
            <person name="Goodwin S."/>
            <person name="Spatafora J."/>
            <person name="Crous P."/>
            <person name="Grigoriev I."/>
        </authorList>
    </citation>
    <scope>NUCLEOTIDE SEQUENCE</scope>
    <source>
        <strain evidence="3">Tuck. ex Michener</strain>
    </source>
</reference>
<dbReference type="AlphaFoldDB" id="A0A6A6HIB1"/>
<dbReference type="GO" id="GO:0003723">
    <property type="term" value="F:RNA binding"/>
    <property type="evidence" value="ECO:0007669"/>
    <property type="project" value="TreeGrafter"/>
</dbReference>
<dbReference type="Gene3D" id="3.40.50.300">
    <property type="entry name" value="P-loop containing nucleotide triphosphate hydrolases"/>
    <property type="match status" value="1"/>
</dbReference>
<feature type="region of interest" description="Disordered" evidence="1">
    <location>
        <begin position="450"/>
        <end position="525"/>
    </location>
</feature>
<dbReference type="PANTHER" id="PTHR23077">
    <property type="entry name" value="AAA-FAMILY ATPASE"/>
    <property type="match status" value="1"/>
</dbReference>
<evidence type="ECO:0000259" key="2">
    <source>
        <dbReference type="Pfam" id="PF00004"/>
    </source>
</evidence>
<sequence>MVDDEVFTLVGGGAGHNRLFDEYENLTSAKMADLDIQITSYLRSQNPELIVTTVPSYNVGLLPFAYAGHATAELDTKTESIARWRGYNPPLARGGAGGGGSGQLAEAIFFAKYHYRWNEEDFILYTIGSGVNQIQYILKEPRHGENQLSHSAITDSLVRAAGTWQYDIKGIWVYDRFWRLDPQLYEQVKDASWDNVILDPSMKKDLTDVSQNFFDSKDVYDDLGVPWKRGLIFYGPAGNGKTISIKALMHTLSTHNPPIPTLYVKSAPTTFDVRNVFVKARQLAPCMLILEDIDTIVTPVTRSYFFNEVDGLEKNDGILMVASTNHIERLDPGLSKRPSRFDRKYLFPLPSKSERTEYCEYWRRKLRRKPSVMFPSKLCPAIASITHGFSFAYIQEAFVASLLQIARGHTDYANKRTCVVSSDSETDDHDDNDLEQYELWRVIKHQVKTLRDDMDKSPSESTHRPPRSRSIHLPSACPEVGNERIPQRYHHTHASSPPPPGIAPPNSGDLAAAAGLTSTGDMGINRQPQLGWLAQRFAPPHMPSQGHPAQVGSNIVTGTGNMESNAEGHPEPPLQGPYGPVQKRPFMNSAATDWRWAGY</sequence>
<evidence type="ECO:0000313" key="4">
    <source>
        <dbReference type="Proteomes" id="UP000800092"/>
    </source>
</evidence>
<dbReference type="OrthoDB" id="2115716at2759"/>
<protein>
    <submittedName>
        <fullName evidence="3">P-loop containing nucleoside triphosphate hydrolase protein</fullName>
    </submittedName>
</protein>
<dbReference type="GO" id="GO:0005524">
    <property type="term" value="F:ATP binding"/>
    <property type="evidence" value="ECO:0007669"/>
    <property type="project" value="InterPro"/>
</dbReference>
<evidence type="ECO:0000313" key="3">
    <source>
        <dbReference type="EMBL" id="KAF2237632.1"/>
    </source>
</evidence>
<dbReference type="InterPro" id="IPR050168">
    <property type="entry name" value="AAA_ATPase_domain"/>
</dbReference>
<dbReference type="GO" id="GO:0005634">
    <property type="term" value="C:nucleus"/>
    <property type="evidence" value="ECO:0007669"/>
    <property type="project" value="TreeGrafter"/>
</dbReference>
<feature type="domain" description="ATPase AAA-type core" evidence="2">
    <location>
        <begin position="231"/>
        <end position="349"/>
    </location>
</feature>
<keyword evidence="4" id="KW-1185">Reference proteome</keyword>
<feature type="compositionally biased region" description="Basic and acidic residues" evidence="1">
    <location>
        <begin position="450"/>
        <end position="463"/>
    </location>
</feature>
<dbReference type="SUPFAM" id="SSF52540">
    <property type="entry name" value="P-loop containing nucleoside triphosphate hydrolases"/>
    <property type="match status" value="1"/>
</dbReference>
<dbReference type="EMBL" id="ML991779">
    <property type="protein sequence ID" value="KAF2237632.1"/>
    <property type="molecule type" value="Genomic_DNA"/>
</dbReference>
<dbReference type="GO" id="GO:0016887">
    <property type="term" value="F:ATP hydrolysis activity"/>
    <property type="evidence" value="ECO:0007669"/>
    <property type="project" value="InterPro"/>
</dbReference>
<dbReference type="PANTHER" id="PTHR23077:SF132">
    <property type="entry name" value="ATP-DEPENDENT ZN PROTEASE"/>
    <property type="match status" value="1"/>
</dbReference>
<dbReference type="GO" id="GO:0042254">
    <property type="term" value="P:ribosome biogenesis"/>
    <property type="evidence" value="ECO:0007669"/>
    <property type="project" value="TreeGrafter"/>
</dbReference>
<dbReference type="GO" id="GO:1990275">
    <property type="term" value="F:preribosome binding"/>
    <property type="evidence" value="ECO:0007669"/>
    <property type="project" value="TreeGrafter"/>
</dbReference>
<name>A0A6A6HIB1_VIRVR</name>
<accession>A0A6A6HIB1</accession>
<dbReference type="InterPro" id="IPR003959">
    <property type="entry name" value="ATPase_AAA_core"/>
</dbReference>
<dbReference type="Pfam" id="PF00004">
    <property type="entry name" value="AAA"/>
    <property type="match status" value="1"/>
</dbReference>
<dbReference type="CDD" id="cd19481">
    <property type="entry name" value="RecA-like_protease"/>
    <property type="match status" value="1"/>
</dbReference>